<evidence type="ECO:0000256" key="5">
    <source>
        <dbReference type="ARBA" id="ARBA00022737"/>
    </source>
</evidence>
<dbReference type="EMBL" id="ALBS01000324">
    <property type="protein sequence ID" value="EJT45542.1"/>
    <property type="molecule type" value="Genomic_DNA"/>
</dbReference>
<dbReference type="KEGG" id="tasa:A1Q1_05988"/>
<keyword evidence="6" id="KW-0999">Mitochondrion inner membrane</keyword>
<dbReference type="PANTHER" id="PTHR46974:SF1">
    <property type="entry name" value="MITOCHONDRIAL GTP_GDP CARRIER PROTEIN 1"/>
    <property type="match status" value="1"/>
</dbReference>
<evidence type="ECO:0000256" key="1">
    <source>
        <dbReference type="ARBA" id="ARBA00004448"/>
    </source>
</evidence>
<comment type="similarity">
    <text evidence="2 11">Belongs to the mitochondrial carrier (TC 2.A.29) family.</text>
</comment>
<gene>
    <name evidence="12" type="ORF">A1Q1_05988</name>
</gene>
<dbReference type="HOGENOM" id="CLU_053371_0_0_1"/>
<evidence type="ECO:0000256" key="7">
    <source>
        <dbReference type="ARBA" id="ARBA00022989"/>
    </source>
</evidence>
<dbReference type="InterPro" id="IPR018108">
    <property type="entry name" value="MCP_transmembrane"/>
</dbReference>
<dbReference type="AlphaFoldDB" id="J6ES54"/>
<reference evidence="12 13" key="1">
    <citation type="journal article" date="2012" name="Eukaryot. Cell">
        <title>Draft genome sequence of CBS 2479, the standard type strain of Trichosporon asahii.</title>
        <authorList>
            <person name="Yang R.Y."/>
            <person name="Li H.T."/>
            <person name="Zhu H."/>
            <person name="Zhou G.P."/>
            <person name="Wang M."/>
            <person name="Wang L."/>
        </authorList>
    </citation>
    <scope>NUCLEOTIDE SEQUENCE [LARGE SCALE GENOMIC DNA]</scope>
    <source>
        <strain evidence="13">ATCC 90039 / CBS 2479 / JCM 2466 / KCTC 7840 / NCYC 2677 / UAMH 7654</strain>
    </source>
</reference>
<evidence type="ECO:0000256" key="10">
    <source>
        <dbReference type="PROSITE-ProRule" id="PRU00282"/>
    </source>
</evidence>
<evidence type="ECO:0000313" key="13">
    <source>
        <dbReference type="Proteomes" id="UP000002748"/>
    </source>
</evidence>
<dbReference type="GeneID" id="25989500"/>
<dbReference type="InterPro" id="IPR023395">
    <property type="entry name" value="MCP_dom_sf"/>
</dbReference>
<evidence type="ECO:0000256" key="9">
    <source>
        <dbReference type="ARBA" id="ARBA00023136"/>
    </source>
</evidence>
<dbReference type="Proteomes" id="UP000002748">
    <property type="component" value="Unassembled WGS sequence"/>
</dbReference>
<name>J6ES54_TRIAS</name>
<keyword evidence="5" id="KW-0677">Repeat</keyword>
<keyword evidence="8" id="KW-0496">Mitochondrion</keyword>
<evidence type="ECO:0000256" key="2">
    <source>
        <dbReference type="ARBA" id="ARBA00006375"/>
    </source>
</evidence>
<evidence type="ECO:0000313" key="12">
    <source>
        <dbReference type="EMBL" id="EJT45542.1"/>
    </source>
</evidence>
<protein>
    <submittedName>
        <fullName evidence="12">Protein YHM1</fullName>
    </submittedName>
</protein>
<dbReference type="Pfam" id="PF00153">
    <property type="entry name" value="Mito_carr"/>
    <property type="match status" value="2"/>
</dbReference>
<organism evidence="12 13">
    <name type="scientific">Trichosporon asahii var. asahii (strain ATCC 90039 / CBS 2479 / JCM 2466 / KCTC 7840 / NBRC 103889/ NCYC 2677 / UAMH 7654)</name>
    <name type="common">Yeast</name>
    <dbReference type="NCBI Taxonomy" id="1186058"/>
    <lineage>
        <taxon>Eukaryota</taxon>
        <taxon>Fungi</taxon>
        <taxon>Dikarya</taxon>
        <taxon>Basidiomycota</taxon>
        <taxon>Agaricomycotina</taxon>
        <taxon>Tremellomycetes</taxon>
        <taxon>Trichosporonales</taxon>
        <taxon>Trichosporonaceae</taxon>
        <taxon>Trichosporon</taxon>
    </lineage>
</organism>
<feature type="repeat" description="Solcar" evidence="10">
    <location>
        <begin position="212"/>
        <end position="294"/>
    </location>
</feature>
<evidence type="ECO:0000256" key="11">
    <source>
        <dbReference type="RuleBase" id="RU000488"/>
    </source>
</evidence>
<evidence type="ECO:0000256" key="3">
    <source>
        <dbReference type="ARBA" id="ARBA00022448"/>
    </source>
</evidence>
<accession>J6ES54</accession>
<dbReference type="RefSeq" id="XP_014176672.1">
    <property type="nucleotide sequence ID" value="XM_014321197.1"/>
</dbReference>
<feature type="repeat" description="Solcar" evidence="10">
    <location>
        <begin position="118"/>
        <end position="199"/>
    </location>
</feature>
<dbReference type="GO" id="GO:0005743">
    <property type="term" value="C:mitochondrial inner membrane"/>
    <property type="evidence" value="ECO:0007669"/>
    <property type="project" value="UniProtKB-SubCell"/>
</dbReference>
<keyword evidence="4 10" id="KW-0812">Transmembrane</keyword>
<evidence type="ECO:0000256" key="6">
    <source>
        <dbReference type="ARBA" id="ARBA00022792"/>
    </source>
</evidence>
<dbReference type="SUPFAM" id="SSF103506">
    <property type="entry name" value="Mitochondrial carrier"/>
    <property type="match status" value="1"/>
</dbReference>
<dbReference type="PANTHER" id="PTHR46974">
    <property type="entry name" value="MITOCHONDRIAL GTP/GDP CARRIER PROTEIN 1"/>
    <property type="match status" value="1"/>
</dbReference>
<keyword evidence="7" id="KW-1133">Transmembrane helix</keyword>
<evidence type="ECO:0000256" key="4">
    <source>
        <dbReference type="ARBA" id="ARBA00022692"/>
    </source>
</evidence>
<keyword evidence="3 11" id="KW-0813">Transport</keyword>
<dbReference type="FunFam" id="1.50.40.10:FF:000010">
    <property type="entry name" value="Probable YHM1 (Mitochondrial carrier)"/>
    <property type="match status" value="1"/>
</dbReference>
<proteinExistence type="inferred from homology"/>
<keyword evidence="9 10" id="KW-0472">Membrane</keyword>
<dbReference type="Gene3D" id="1.50.40.10">
    <property type="entry name" value="Mitochondrial carrier domain"/>
    <property type="match status" value="1"/>
</dbReference>
<dbReference type="InterPro" id="IPR053042">
    <property type="entry name" value="Mito_GTP/GDP_Carrier"/>
</dbReference>
<dbReference type="PROSITE" id="PS50920">
    <property type="entry name" value="SOLCAR"/>
    <property type="match status" value="2"/>
</dbReference>
<dbReference type="OrthoDB" id="409947at2759"/>
<evidence type="ECO:0000256" key="8">
    <source>
        <dbReference type="ARBA" id="ARBA00023128"/>
    </source>
</evidence>
<dbReference type="VEuPathDB" id="FungiDB:A1Q1_05988"/>
<comment type="subcellular location">
    <subcellularLocation>
        <location evidence="1">Mitochondrion inner membrane</location>
        <topology evidence="1">Multi-pass membrane protein</topology>
    </subcellularLocation>
</comment>
<sequence>MSPPGDFKRESGTARILGSGTSGIAELIVFHPVDTVAKRLMSNRGQVSASTLNQIIFKNAANAPVVTKFMSLFPGLGYAAGYKVAQRVYKFGGQPYFRDLIDKGAGDWFRDTFGKKTGSMLMQASAGSLTGIGEVVLLPLDVLKIKMQTNPEAIKGRGLVKLITEEGLGSLYRGWGWTMARNAPGSFALFGGSAATKEWLFHLNDYSQATWTQNFIASIAGAVSSITVAAPLDVVKTRIQNANFGQNVSGFTVIKDMVRSEGPGAFFKGLTPKILVVGPKLVFSYTLAQSLIPFFGKYV</sequence>
<comment type="caution">
    <text evidence="12">The sequence shown here is derived from an EMBL/GenBank/DDBJ whole genome shotgun (WGS) entry which is preliminary data.</text>
</comment>
<dbReference type="GO" id="GO:0001409">
    <property type="term" value="F:guanine nucleotide transmembrane transporter activity"/>
    <property type="evidence" value="ECO:0007669"/>
    <property type="project" value="TreeGrafter"/>
</dbReference>